<keyword evidence="5 11" id="KW-0812">Transmembrane</keyword>
<dbReference type="InterPro" id="IPR001264">
    <property type="entry name" value="Glyco_trans_51"/>
</dbReference>
<dbReference type="GO" id="GO:0008360">
    <property type="term" value="P:regulation of cell shape"/>
    <property type="evidence" value="ECO:0007669"/>
    <property type="project" value="UniProtKB-KW"/>
</dbReference>
<dbReference type="InterPro" id="IPR036950">
    <property type="entry name" value="PBP_transglycosylase"/>
</dbReference>
<dbReference type="RefSeq" id="WP_211238049.1">
    <property type="nucleotide sequence ID" value="NZ_AXWS01000007.1"/>
</dbReference>
<evidence type="ECO:0000256" key="5">
    <source>
        <dbReference type="ARBA" id="ARBA00022692"/>
    </source>
</evidence>
<feature type="transmembrane region" description="Helical" evidence="11">
    <location>
        <begin position="6"/>
        <end position="23"/>
    </location>
</feature>
<evidence type="ECO:0000256" key="8">
    <source>
        <dbReference type="ARBA" id="ARBA00022989"/>
    </source>
</evidence>
<keyword evidence="6 11" id="KW-0133">Cell shape</keyword>
<dbReference type="AlphaFoldDB" id="A0A8B6XBI1"/>
<evidence type="ECO:0000256" key="4">
    <source>
        <dbReference type="ARBA" id="ARBA00022679"/>
    </source>
</evidence>
<accession>A0A8B6XBI1</accession>
<evidence type="ECO:0000313" key="14">
    <source>
        <dbReference type="RefSeq" id="WP_211238049.1"/>
    </source>
</evidence>
<keyword evidence="7 11" id="KW-0573">Peptidoglycan synthesis</keyword>
<dbReference type="InterPro" id="IPR011812">
    <property type="entry name" value="Pep_trsgly"/>
</dbReference>
<keyword evidence="8 11" id="KW-1133">Transmembrane helix</keyword>
<dbReference type="SUPFAM" id="SSF53955">
    <property type="entry name" value="Lysozyme-like"/>
    <property type="match status" value="1"/>
</dbReference>
<protein>
    <recommendedName>
        <fullName evidence="11">Biosynthetic peptidoglycan transglycosylase</fullName>
        <ecNumber evidence="11">2.4.99.28</ecNumber>
    </recommendedName>
    <alternativeName>
        <fullName evidence="11">Glycan polymerase</fullName>
    </alternativeName>
    <alternativeName>
        <fullName evidence="11">Peptidoglycan glycosyltransferase MtgA</fullName>
        <shortName evidence="11">PGT</shortName>
    </alternativeName>
</protein>
<dbReference type="GO" id="GO:0008955">
    <property type="term" value="F:peptidoglycan glycosyltransferase activity"/>
    <property type="evidence" value="ECO:0007669"/>
    <property type="project" value="UniProtKB-UniRule"/>
</dbReference>
<feature type="domain" description="Glycosyl transferase family 51" evidence="12">
    <location>
        <begin position="65"/>
        <end position="230"/>
    </location>
</feature>
<keyword evidence="9 11" id="KW-0472">Membrane</keyword>
<dbReference type="NCBIfam" id="TIGR02070">
    <property type="entry name" value="mono_pep_trsgly"/>
    <property type="match status" value="1"/>
</dbReference>
<dbReference type="EC" id="2.4.99.28" evidence="11"/>
<dbReference type="Gene3D" id="1.10.3810.10">
    <property type="entry name" value="Biosynthetic peptidoglycan transglycosylase-like"/>
    <property type="match status" value="1"/>
</dbReference>
<keyword evidence="2 11" id="KW-0997">Cell inner membrane</keyword>
<sequence>MAAASAVVVQALFFIKIGMWVVIDPGMTSFMRAQQLRLESPEPNVARVDATPARTQRSAAVQPVIQHSWVAYDRISRNIKRAVIAAEDSNFTEHDGVDWEALERAWQKNQRRGHVVAGGSTLTQQLAKNLFLTADRSYVRKGQEFVITWMIEFWMDKPRILEVYLNVVEWGVGVFGIEAAAHHYYGIPASALSAPQAAKLAAMLPNPRYFDRNRNHPQLLRKTATVLARMGGATLP</sequence>
<evidence type="ECO:0000256" key="10">
    <source>
        <dbReference type="ARBA" id="ARBA00023316"/>
    </source>
</evidence>
<evidence type="ECO:0000256" key="1">
    <source>
        <dbReference type="ARBA" id="ARBA00022475"/>
    </source>
</evidence>
<organism evidence="13 14">
    <name type="scientific">Derxia gummosa DSM 723</name>
    <dbReference type="NCBI Taxonomy" id="1121388"/>
    <lineage>
        <taxon>Bacteria</taxon>
        <taxon>Pseudomonadati</taxon>
        <taxon>Pseudomonadota</taxon>
        <taxon>Betaproteobacteria</taxon>
        <taxon>Burkholderiales</taxon>
        <taxon>Alcaligenaceae</taxon>
        <taxon>Derxia</taxon>
    </lineage>
</organism>
<dbReference type="GO" id="GO:0005886">
    <property type="term" value="C:plasma membrane"/>
    <property type="evidence" value="ECO:0007669"/>
    <property type="project" value="UniProtKB-SubCell"/>
</dbReference>
<keyword evidence="10 11" id="KW-0961">Cell wall biogenesis/degradation</keyword>
<comment type="catalytic activity">
    <reaction evidence="11">
        <text>[GlcNAc-(1-&gt;4)-Mur2Ac(oyl-L-Ala-gamma-D-Glu-L-Lys-D-Ala-D-Ala)](n)-di-trans,octa-cis-undecaprenyl diphosphate + beta-D-GlcNAc-(1-&gt;4)-Mur2Ac(oyl-L-Ala-gamma-D-Glu-L-Lys-D-Ala-D-Ala)-di-trans,octa-cis-undecaprenyl diphosphate = [GlcNAc-(1-&gt;4)-Mur2Ac(oyl-L-Ala-gamma-D-Glu-L-Lys-D-Ala-D-Ala)](n+1)-di-trans,octa-cis-undecaprenyl diphosphate + di-trans,octa-cis-undecaprenyl diphosphate + H(+)</text>
        <dbReference type="Rhea" id="RHEA:23708"/>
        <dbReference type="Rhea" id="RHEA-COMP:9602"/>
        <dbReference type="Rhea" id="RHEA-COMP:9603"/>
        <dbReference type="ChEBI" id="CHEBI:15378"/>
        <dbReference type="ChEBI" id="CHEBI:58405"/>
        <dbReference type="ChEBI" id="CHEBI:60033"/>
        <dbReference type="ChEBI" id="CHEBI:78435"/>
        <dbReference type="EC" id="2.4.99.28"/>
    </reaction>
</comment>
<evidence type="ECO:0000256" key="3">
    <source>
        <dbReference type="ARBA" id="ARBA00022676"/>
    </source>
</evidence>
<reference evidence="14" key="1">
    <citation type="submission" date="2025-08" db="UniProtKB">
        <authorList>
            <consortium name="RefSeq"/>
        </authorList>
    </citation>
    <scope>IDENTIFICATION</scope>
</reference>
<dbReference type="PANTHER" id="PTHR30400">
    <property type="entry name" value="MONOFUNCTIONAL BIOSYNTHETIC PEPTIDOGLYCAN TRANSGLYCOSYLASE"/>
    <property type="match status" value="1"/>
</dbReference>
<keyword evidence="13" id="KW-1185">Reference proteome</keyword>
<dbReference type="GO" id="GO:0009252">
    <property type="term" value="P:peptidoglycan biosynthetic process"/>
    <property type="evidence" value="ECO:0007669"/>
    <property type="project" value="UniProtKB-UniRule"/>
</dbReference>
<gene>
    <name evidence="11 14" type="primary">mtgA</name>
</gene>
<dbReference type="GO" id="GO:0071555">
    <property type="term" value="P:cell wall organization"/>
    <property type="evidence" value="ECO:0007669"/>
    <property type="project" value="UniProtKB-KW"/>
</dbReference>
<evidence type="ECO:0000313" key="13">
    <source>
        <dbReference type="Proteomes" id="UP000675920"/>
    </source>
</evidence>
<evidence type="ECO:0000256" key="7">
    <source>
        <dbReference type="ARBA" id="ARBA00022984"/>
    </source>
</evidence>
<dbReference type="UniPathway" id="UPA00219"/>
<evidence type="ECO:0000256" key="2">
    <source>
        <dbReference type="ARBA" id="ARBA00022519"/>
    </source>
</evidence>
<keyword evidence="4 11" id="KW-0808">Transferase</keyword>
<comment type="similarity">
    <text evidence="11">Belongs to the glycosyltransferase 51 family.</text>
</comment>
<dbReference type="GO" id="GO:0016763">
    <property type="term" value="F:pentosyltransferase activity"/>
    <property type="evidence" value="ECO:0007669"/>
    <property type="project" value="InterPro"/>
</dbReference>
<dbReference type="PANTHER" id="PTHR30400:SF0">
    <property type="entry name" value="BIOSYNTHETIC PEPTIDOGLYCAN TRANSGLYCOSYLASE"/>
    <property type="match status" value="1"/>
</dbReference>
<dbReference type="Proteomes" id="UP000675920">
    <property type="component" value="Unplaced"/>
</dbReference>
<keyword evidence="3 11" id="KW-0328">Glycosyltransferase</keyword>
<dbReference type="HAMAP" id="MF_00766">
    <property type="entry name" value="PGT_MtgA"/>
    <property type="match status" value="1"/>
</dbReference>
<dbReference type="GO" id="GO:0009274">
    <property type="term" value="C:peptidoglycan-based cell wall"/>
    <property type="evidence" value="ECO:0007669"/>
    <property type="project" value="InterPro"/>
</dbReference>
<evidence type="ECO:0000256" key="9">
    <source>
        <dbReference type="ARBA" id="ARBA00023136"/>
    </source>
</evidence>
<comment type="subcellular location">
    <subcellularLocation>
        <location evidence="11">Cell inner membrane</location>
        <topology evidence="11">Single-pass membrane protein</topology>
    </subcellularLocation>
</comment>
<keyword evidence="1 11" id="KW-1003">Cell membrane</keyword>
<evidence type="ECO:0000259" key="12">
    <source>
        <dbReference type="Pfam" id="PF00912"/>
    </source>
</evidence>
<name>A0A8B6XBI1_9BURK</name>
<dbReference type="Pfam" id="PF00912">
    <property type="entry name" value="Transgly"/>
    <property type="match status" value="1"/>
</dbReference>
<comment type="function">
    <text evidence="11">Peptidoglycan polymerase that catalyzes glycan chain elongation from lipid-linked precursors.</text>
</comment>
<evidence type="ECO:0000256" key="6">
    <source>
        <dbReference type="ARBA" id="ARBA00022960"/>
    </source>
</evidence>
<proteinExistence type="inferred from homology"/>
<evidence type="ECO:0000256" key="11">
    <source>
        <dbReference type="HAMAP-Rule" id="MF_00766"/>
    </source>
</evidence>
<comment type="pathway">
    <text evidence="11">Cell wall biogenesis; peptidoglycan biosynthesis.</text>
</comment>
<dbReference type="InterPro" id="IPR023346">
    <property type="entry name" value="Lysozyme-like_dom_sf"/>
</dbReference>